<evidence type="ECO:0000259" key="1">
    <source>
        <dbReference type="PROSITE" id="PS50011"/>
    </source>
</evidence>
<dbReference type="AlphaFoldDB" id="A0A2T0TEW3"/>
<name>A0A2T0TEW3_9BACT</name>
<accession>A0A2T0TEW3</accession>
<sequence length="301" mass="34511">MYPSISEYIQAIELSADTFKTLHHLTPLRRPDGQLYFSSGNFAVVFRMQDCRTGHVVAVRCFLRAEPQRQTRLWFIARYIADHFPHYLIPFTYHTNELWVDTRFGQAGEFDLVTMPWIDGQPLARYVADLCQAQHKDALHQLARRFDKLAHWLINQPFAHGDLKPDNILVGPDGLLTLIDYDGFYVPMLDGLTATELGTLPYRHPARTLHHFDRHLDDFSLLALSLELHALSINPALFTDTDSLFLSTQTVEQPFSSSHWEQLRSLQSRAVSLRAGLLEYALHSDPGAILALKKLLVSRDY</sequence>
<dbReference type="RefSeq" id="WP_106136583.1">
    <property type="nucleotide sequence ID" value="NZ_PVTE01000003.1"/>
</dbReference>
<evidence type="ECO:0000313" key="3">
    <source>
        <dbReference type="Proteomes" id="UP000238375"/>
    </source>
</evidence>
<dbReference type="InterPro" id="IPR011009">
    <property type="entry name" value="Kinase-like_dom_sf"/>
</dbReference>
<keyword evidence="2" id="KW-0808">Transferase</keyword>
<dbReference type="InterPro" id="IPR000719">
    <property type="entry name" value="Prot_kinase_dom"/>
</dbReference>
<reference evidence="2 3" key="1">
    <citation type="submission" date="2018-03" db="EMBL/GenBank/DDBJ databases">
        <title>Genomic Encyclopedia of Archaeal and Bacterial Type Strains, Phase II (KMG-II): from individual species to whole genera.</title>
        <authorList>
            <person name="Goeker M."/>
        </authorList>
    </citation>
    <scope>NUCLEOTIDE SEQUENCE [LARGE SCALE GENOMIC DNA]</scope>
    <source>
        <strain evidence="2 3">DSM 28354</strain>
    </source>
</reference>
<dbReference type="Gene3D" id="1.10.510.10">
    <property type="entry name" value="Transferase(Phosphotransferase) domain 1"/>
    <property type="match status" value="1"/>
</dbReference>
<evidence type="ECO:0000313" key="2">
    <source>
        <dbReference type="EMBL" id="PRY44158.1"/>
    </source>
</evidence>
<dbReference type="SUPFAM" id="SSF56112">
    <property type="entry name" value="Protein kinase-like (PK-like)"/>
    <property type="match status" value="1"/>
</dbReference>
<organism evidence="2 3">
    <name type="scientific">Spirosoma oryzae</name>
    <dbReference type="NCBI Taxonomy" id="1469603"/>
    <lineage>
        <taxon>Bacteria</taxon>
        <taxon>Pseudomonadati</taxon>
        <taxon>Bacteroidota</taxon>
        <taxon>Cytophagia</taxon>
        <taxon>Cytophagales</taxon>
        <taxon>Cytophagaceae</taxon>
        <taxon>Spirosoma</taxon>
    </lineage>
</organism>
<dbReference type="InterPro" id="IPR002575">
    <property type="entry name" value="Aminoglycoside_PTrfase"/>
</dbReference>
<keyword evidence="2" id="KW-0418">Kinase</keyword>
<dbReference type="Proteomes" id="UP000238375">
    <property type="component" value="Unassembled WGS sequence"/>
</dbReference>
<dbReference type="GO" id="GO:0005524">
    <property type="term" value="F:ATP binding"/>
    <property type="evidence" value="ECO:0007669"/>
    <property type="project" value="InterPro"/>
</dbReference>
<dbReference type="InterPro" id="IPR008271">
    <property type="entry name" value="Ser/Thr_kinase_AS"/>
</dbReference>
<dbReference type="GO" id="GO:0004672">
    <property type="term" value="F:protein kinase activity"/>
    <property type="evidence" value="ECO:0007669"/>
    <property type="project" value="InterPro"/>
</dbReference>
<dbReference type="EMBL" id="PVTE01000003">
    <property type="protein sequence ID" value="PRY44158.1"/>
    <property type="molecule type" value="Genomic_DNA"/>
</dbReference>
<feature type="domain" description="Protein kinase" evidence="1">
    <location>
        <begin position="31"/>
        <end position="301"/>
    </location>
</feature>
<gene>
    <name evidence="2" type="ORF">CLV58_103127</name>
</gene>
<keyword evidence="3" id="KW-1185">Reference proteome</keyword>
<comment type="caution">
    <text evidence="2">The sequence shown here is derived from an EMBL/GenBank/DDBJ whole genome shotgun (WGS) entry which is preliminary data.</text>
</comment>
<dbReference type="Pfam" id="PF01636">
    <property type="entry name" value="APH"/>
    <property type="match status" value="1"/>
</dbReference>
<protein>
    <submittedName>
        <fullName evidence="2">Protein kinase-like protein</fullName>
    </submittedName>
</protein>
<proteinExistence type="predicted"/>
<dbReference type="PROSITE" id="PS50011">
    <property type="entry name" value="PROTEIN_KINASE_DOM"/>
    <property type="match status" value="1"/>
</dbReference>
<dbReference type="PROSITE" id="PS00108">
    <property type="entry name" value="PROTEIN_KINASE_ST"/>
    <property type="match status" value="1"/>
</dbReference>
<dbReference type="OrthoDB" id="2485468at2"/>